<dbReference type="InterPro" id="IPR018732">
    <property type="entry name" value="Dpy-19/Dpy-19-like"/>
</dbReference>
<keyword evidence="5 8" id="KW-0812">Transmembrane</keyword>
<dbReference type="GO" id="GO:0005637">
    <property type="term" value="C:nuclear inner membrane"/>
    <property type="evidence" value="ECO:0007669"/>
    <property type="project" value="TreeGrafter"/>
</dbReference>
<keyword evidence="6 8" id="KW-1133">Transmembrane helix</keyword>
<feature type="transmembrane region" description="Helical" evidence="8">
    <location>
        <begin position="137"/>
        <end position="154"/>
    </location>
</feature>
<sequence>MPFSDGLVHLMKDNTTEFGNTINALHRFNLYPELILSSLFSLFRRFSDYFEWKTIVCWRVNRGGGMAPIESCEGLGNYHYFYIYGAFLVASSVIFSLFIGGFSLSQSFFGGILASISFMFNHGEATRAQWTPPLRESFGYPIFLLQTILTGYILRKGKINLLSQFIIGTQLGTLVLLFSFELISFPLLFSLWKLFLVASNKIWIKIGNNLKLIKLIFVGIILAGMSNKGIENIQNQLEMRGEYNNPEQENLFIWINENTLKDSVFAGTMALMANLKLSTLRPIINHPHYENEEIRRRTLRVYSLYSRKSVEEVYFDLKKMGVQFYVFQPQQCLQEHPKKECSYLAIWDLQDHKNRLWNGIINSNQSLLGSFLPVYISESYVVLKIEK</sequence>
<feature type="transmembrane region" description="Helical" evidence="8">
    <location>
        <begin position="166"/>
        <end position="192"/>
    </location>
</feature>
<dbReference type="AlphaFoldDB" id="A0A915MG35"/>
<name>A0A915MG35_MELJA</name>
<evidence type="ECO:0000313" key="9">
    <source>
        <dbReference type="Proteomes" id="UP000887561"/>
    </source>
</evidence>
<evidence type="ECO:0000256" key="4">
    <source>
        <dbReference type="ARBA" id="ARBA00022679"/>
    </source>
</evidence>
<keyword evidence="4" id="KW-0808">Transferase</keyword>
<evidence type="ECO:0000256" key="8">
    <source>
        <dbReference type="SAM" id="Phobius"/>
    </source>
</evidence>
<evidence type="ECO:0000256" key="6">
    <source>
        <dbReference type="ARBA" id="ARBA00022989"/>
    </source>
</evidence>
<evidence type="ECO:0000256" key="3">
    <source>
        <dbReference type="ARBA" id="ARBA00022676"/>
    </source>
</evidence>
<dbReference type="WBParaSite" id="scaffold35709_cov287.g22633">
    <property type="protein sequence ID" value="scaffold35709_cov287.g22633"/>
    <property type="gene ID" value="scaffold35709_cov287.g22633"/>
</dbReference>
<dbReference type="PANTHER" id="PTHR31488">
    <property type="entry name" value="DPY-19-LIKE 1, LIKE (H. SAPIENS)"/>
    <property type="match status" value="1"/>
</dbReference>
<comment type="similarity">
    <text evidence="2">Belongs to the dpy-19 family.</text>
</comment>
<reference evidence="10" key="1">
    <citation type="submission" date="2022-11" db="UniProtKB">
        <authorList>
            <consortium name="WormBaseParasite"/>
        </authorList>
    </citation>
    <scope>IDENTIFICATION</scope>
</reference>
<organism evidence="9 10">
    <name type="scientific">Meloidogyne javanica</name>
    <name type="common">Root-knot nematode worm</name>
    <dbReference type="NCBI Taxonomy" id="6303"/>
    <lineage>
        <taxon>Eukaryota</taxon>
        <taxon>Metazoa</taxon>
        <taxon>Ecdysozoa</taxon>
        <taxon>Nematoda</taxon>
        <taxon>Chromadorea</taxon>
        <taxon>Rhabditida</taxon>
        <taxon>Tylenchina</taxon>
        <taxon>Tylenchomorpha</taxon>
        <taxon>Tylenchoidea</taxon>
        <taxon>Meloidogynidae</taxon>
        <taxon>Meloidogyninae</taxon>
        <taxon>Meloidogyne</taxon>
        <taxon>Meloidogyne incognita group</taxon>
    </lineage>
</organism>
<dbReference type="Pfam" id="PF10034">
    <property type="entry name" value="Dpy19"/>
    <property type="match status" value="1"/>
</dbReference>
<protein>
    <submittedName>
        <fullName evidence="10">Mannosyltransferase</fullName>
    </submittedName>
</protein>
<keyword evidence="7 8" id="KW-0472">Membrane</keyword>
<proteinExistence type="inferred from homology"/>
<dbReference type="Proteomes" id="UP000887561">
    <property type="component" value="Unplaced"/>
</dbReference>
<accession>A0A915MG35</accession>
<evidence type="ECO:0000256" key="2">
    <source>
        <dbReference type="ARBA" id="ARBA00008744"/>
    </source>
</evidence>
<keyword evidence="3" id="KW-0328">Glycosyltransferase</keyword>
<feature type="transmembrane region" description="Helical" evidence="8">
    <location>
        <begin position="81"/>
        <end position="100"/>
    </location>
</feature>
<evidence type="ECO:0000256" key="5">
    <source>
        <dbReference type="ARBA" id="ARBA00022692"/>
    </source>
</evidence>
<evidence type="ECO:0000313" key="10">
    <source>
        <dbReference type="WBParaSite" id="scaffold35709_cov287.g22633"/>
    </source>
</evidence>
<evidence type="ECO:0000256" key="1">
    <source>
        <dbReference type="ARBA" id="ARBA00004141"/>
    </source>
</evidence>
<keyword evidence="9" id="KW-1185">Reference proteome</keyword>
<comment type="subcellular location">
    <subcellularLocation>
        <location evidence="1">Membrane</location>
        <topology evidence="1">Multi-pass membrane protein</topology>
    </subcellularLocation>
</comment>
<evidence type="ECO:0000256" key="7">
    <source>
        <dbReference type="ARBA" id="ARBA00023136"/>
    </source>
</evidence>
<dbReference type="PANTHER" id="PTHR31488:SF1">
    <property type="entry name" value="C-MANNOSYLTRANSFERASE DPY19L1"/>
    <property type="match status" value="1"/>
</dbReference>
<dbReference type="GO" id="GO:0000030">
    <property type="term" value="F:mannosyltransferase activity"/>
    <property type="evidence" value="ECO:0007669"/>
    <property type="project" value="TreeGrafter"/>
</dbReference>